<dbReference type="InterPro" id="IPR052168">
    <property type="entry name" value="Cytochrome_b561_oxidase"/>
</dbReference>
<proteinExistence type="inferred from homology"/>
<evidence type="ECO:0000256" key="10">
    <source>
        <dbReference type="ARBA" id="ARBA00023004"/>
    </source>
</evidence>
<keyword evidence="10" id="KW-0408">Iron</keyword>
<comment type="similarity">
    <text evidence="12">Belongs to the cytochrome b561 family.</text>
</comment>
<comment type="cofactor">
    <cofactor evidence="1">
        <name>heme b</name>
        <dbReference type="ChEBI" id="CHEBI:60344"/>
    </cofactor>
</comment>
<accession>A0ABU7M0R5</accession>
<evidence type="ECO:0000256" key="6">
    <source>
        <dbReference type="ARBA" id="ARBA00022692"/>
    </source>
</evidence>
<evidence type="ECO:0000313" key="16">
    <source>
        <dbReference type="Proteomes" id="UP001310692"/>
    </source>
</evidence>
<comment type="caution">
    <text evidence="15">The sequence shown here is derived from an EMBL/GenBank/DDBJ whole genome shotgun (WGS) entry which is preliminary data.</text>
</comment>
<keyword evidence="7" id="KW-0479">Metal-binding</keyword>
<evidence type="ECO:0000256" key="1">
    <source>
        <dbReference type="ARBA" id="ARBA00001970"/>
    </source>
</evidence>
<keyword evidence="4" id="KW-1003">Cell membrane</keyword>
<keyword evidence="9 13" id="KW-1133">Transmembrane helix</keyword>
<evidence type="ECO:0000256" key="2">
    <source>
        <dbReference type="ARBA" id="ARBA00004651"/>
    </source>
</evidence>
<evidence type="ECO:0000256" key="3">
    <source>
        <dbReference type="ARBA" id="ARBA00022448"/>
    </source>
</evidence>
<evidence type="ECO:0000256" key="7">
    <source>
        <dbReference type="ARBA" id="ARBA00022723"/>
    </source>
</evidence>
<keyword evidence="16" id="KW-1185">Reference proteome</keyword>
<feature type="transmembrane region" description="Helical" evidence="13">
    <location>
        <begin position="155"/>
        <end position="175"/>
    </location>
</feature>
<comment type="subcellular location">
    <subcellularLocation>
        <location evidence="2">Cell membrane</location>
        <topology evidence="2">Multi-pass membrane protein</topology>
    </subcellularLocation>
</comment>
<gene>
    <name evidence="15" type="ORF">V0U35_12040</name>
</gene>
<keyword evidence="6 13" id="KW-0812">Transmembrane</keyword>
<evidence type="ECO:0000256" key="13">
    <source>
        <dbReference type="SAM" id="Phobius"/>
    </source>
</evidence>
<evidence type="ECO:0000313" key="15">
    <source>
        <dbReference type="EMBL" id="MEE2567408.1"/>
    </source>
</evidence>
<dbReference type="RefSeq" id="WP_330196969.1">
    <property type="nucleotide sequence ID" value="NZ_JAZDRO010000005.1"/>
</dbReference>
<feature type="domain" description="Cytochrome b561 bacterial/Ni-hydrogenase" evidence="14">
    <location>
        <begin position="6"/>
        <end position="187"/>
    </location>
</feature>
<dbReference type="Gene3D" id="1.20.950.20">
    <property type="entry name" value="Transmembrane di-heme cytochromes, Chain C"/>
    <property type="match status" value="1"/>
</dbReference>
<organism evidence="15 16">
    <name type="scientific">Hyphobacterium marinum</name>
    <dbReference type="NCBI Taxonomy" id="3116574"/>
    <lineage>
        <taxon>Bacteria</taxon>
        <taxon>Pseudomonadati</taxon>
        <taxon>Pseudomonadota</taxon>
        <taxon>Alphaproteobacteria</taxon>
        <taxon>Maricaulales</taxon>
        <taxon>Maricaulaceae</taxon>
        <taxon>Hyphobacterium</taxon>
    </lineage>
</organism>
<keyword evidence="5" id="KW-0349">Heme</keyword>
<sequence length="192" mass="21401">MTMTNRYSTVAIILHWTIAVLLVSMIFFGWYADDLREALPQGGATLGEVRTAFSWHKTFGILVLLLSLVRLGWRLTHTAPPLPDAMPAWERFAARFTHVAFYVLMIGMPLLGWLAASSSGIGSFLFDNPQIVLPDLPVPESEALHDTTAWLHGRGAWAILVLLALHAGAALKHHILDKDDVLTRMLPFLPRR</sequence>
<evidence type="ECO:0000256" key="9">
    <source>
        <dbReference type="ARBA" id="ARBA00022989"/>
    </source>
</evidence>
<evidence type="ECO:0000256" key="4">
    <source>
        <dbReference type="ARBA" id="ARBA00022475"/>
    </source>
</evidence>
<dbReference type="InterPro" id="IPR011577">
    <property type="entry name" value="Cyt_b561_bac/Ni-Hgenase"/>
</dbReference>
<keyword evidence="8" id="KW-0249">Electron transport</keyword>
<protein>
    <submittedName>
        <fullName evidence="15">Cytochrome b</fullName>
    </submittedName>
</protein>
<evidence type="ECO:0000256" key="12">
    <source>
        <dbReference type="ARBA" id="ARBA00037975"/>
    </source>
</evidence>
<feature type="transmembrane region" description="Helical" evidence="13">
    <location>
        <begin position="92"/>
        <end position="116"/>
    </location>
</feature>
<dbReference type="EMBL" id="JAZDRO010000005">
    <property type="protein sequence ID" value="MEE2567408.1"/>
    <property type="molecule type" value="Genomic_DNA"/>
</dbReference>
<keyword evidence="11 13" id="KW-0472">Membrane</keyword>
<dbReference type="InterPro" id="IPR016174">
    <property type="entry name" value="Di-haem_cyt_TM"/>
</dbReference>
<evidence type="ECO:0000259" key="14">
    <source>
        <dbReference type="Pfam" id="PF01292"/>
    </source>
</evidence>
<evidence type="ECO:0000256" key="5">
    <source>
        <dbReference type="ARBA" id="ARBA00022617"/>
    </source>
</evidence>
<evidence type="ECO:0000256" key="8">
    <source>
        <dbReference type="ARBA" id="ARBA00022982"/>
    </source>
</evidence>
<name>A0ABU7M0R5_9PROT</name>
<dbReference type="Proteomes" id="UP001310692">
    <property type="component" value="Unassembled WGS sequence"/>
</dbReference>
<reference evidence="15 16" key="1">
    <citation type="submission" date="2024-01" db="EMBL/GenBank/DDBJ databases">
        <title>Hyphobacterium bacterium isolated from marine sediment.</title>
        <authorList>
            <person name="Zhao S."/>
        </authorList>
    </citation>
    <scope>NUCLEOTIDE SEQUENCE [LARGE SCALE GENOMIC DNA]</scope>
    <source>
        <strain evidence="15 16">Y60-23</strain>
    </source>
</reference>
<feature type="transmembrane region" description="Helical" evidence="13">
    <location>
        <begin position="52"/>
        <end position="71"/>
    </location>
</feature>
<feature type="transmembrane region" description="Helical" evidence="13">
    <location>
        <begin position="12"/>
        <end position="32"/>
    </location>
</feature>
<dbReference type="Pfam" id="PF01292">
    <property type="entry name" value="Ni_hydr_CYTB"/>
    <property type="match status" value="1"/>
</dbReference>
<dbReference type="SUPFAM" id="SSF81342">
    <property type="entry name" value="Transmembrane di-heme cytochromes"/>
    <property type="match status" value="1"/>
</dbReference>
<dbReference type="PANTHER" id="PTHR30529:SF1">
    <property type="entry name" value="CYTOCHROME B561 HOMOLOG 2"/>
    <property type="match status" value="1"/>
</dbReference>
<dbReference type="PANTHER" id="PTHR30529">
    <property type="entry name" value="CYTOCHROME B561"/>
    <property type="match status" value="1"/>
</dbReference>
<keyword evidence="3" id="KW-0813">Transport</keyword>
<evidence type="ECO:0000256" key="11">
    <source>
        <dbReference type="ARBA" id="ARBA00023136"/>
    </source>
</evidence>